<sequence>MPVGVAQRRGRKLEPRLVPANFGDFSLLSPPSITAVDLDLELDPKHLSHCFGLKQLR</sequence>
<dbReference type="Proteomes" id="UP000237000">
    <property type="component" value="Unassembled WGS sequence"/>
</dbReference>
<accession>A0A2P5FGX8</accession>
<dbReference type="EMBL" id="JXTC01000034">
    <property type="protein sequence ID" value="PON97041.1"/>
    <property type="molecule type" value="Genomic_DNA"/>
</dbReference>
<protein>
    <submittedName>
        <fullName evidence="1">Uncharacterized protein</fullName>
    </submittedName>
</protein>
<proteinExistence type="predicted"/>
<reference evidence="2" key="1">
    <citation type="submission" date="2016-06" db="EMBL/GenBank/DDBJ databases">
        <title>Parallel loss of symbiosis genes in relatives of nitrogen-fixing non-legume Parasponia.</title>
        <authorList>
            <person name="Van Velzen R."/>
            <person name="Holmer R."/>
            <person name="Bu F."/>
            <person name="Rutten L."/>
            <person name="Van Zeijl A."/>
            <person name="Liu W."/>
            <person name="Santuari L."/>
            <person name="Cao Q."/>
            <person name="Sharma T."/>
            <person name="Shen D."/>
            <person name="Roswanjaya Y."/>
            <person name="Wardhani T."/>
            <person name="Kalhor M.S."/>
            <person name="Jansen J."/>
            <person name="Van den Hoogen J."/>
            <person name="Gungor B."/>
            <person name="Hartog M."/>
            <person name="Hontelez J."/>
            <person name="Verver J."/>
            <person name="Yang W.-C."/>
            <person name="Schijlen E."/>
            <person name="Repin R."/>
            <person name="Schilthuizen M."/>
            <person name="Schranz E."/>
            <person name="Heidstra R."/>
            <person name="Miyata K."/>
            <person name="Fedorova E."/>
            <person name="Kohlen W."/>
            <person name="Bisseling T."/>
            <person name="Smit S."/>
            <person name="Geurts R."/>
        </authorList>
    </citation>
    <scope>NUCLEOTIDE SEQUENCE [LARGE SCALE GENOMIC DNA]</scope>
    <source>
        <strain evidence="2">cv. RG33-2</strain>
    </source>
</reference>
<dbReference type="InParanoid" id="A0A2P5FGX8"/>
<dbReference type="AlphaFoldDB" id="A0A2P5FGX8"/>
<name>A0A2P5FGX8_TREOI</name>
<comment type="caution">
    <text evidence="1">The sequence shown here is derived from an EMBL/GenBank/DDBJ whole genome shotgun (WGS) entry which is preliminary data.</text>
</comment>
<gene>
    <name evidence="1" type="ORF">TorRG33x02_070910</name>
</gene>
<dbReference type="OrthoDB" id="10380839at2759"/>
<evidence type="ECO:0000313" key="2">
    <source>
        <dbReference type="Proteomes" id="UP000237000"/>
    </source>
</evidence>
<keyword evidence="2" id="KW-1185">Reference proteome</keyword>
<organism evidence="1 2">
    <name type="scientific">Trema orientale</name>
    <name type="common">Charcoal tree</name>
    <name type="synonym">Celtis orientalis</name>
    <dbReference type="NCBI Taxonomy" id="63057"/>
    <lineage>
        <taxon>Eukaryota</taxon>
        <taxon>Viridiplantae</taxon>
        <taxon>Streptophyta</taxon>
        <taxon>Embryophyta</taxon>
        <taxon>Tracheophyta</taxon>
        <taxon>Spermatophyta</taxon>
        <taxon>Magnoliopsida</taxon>
        <taxon>eudicotyledons</taxon>
        <taxon>Gunneridae</taxon>
        <taxon>Pentapetalae</taxon>
        <taxon>rosids</taxon>
        <taxon>fabids</taxon>
        <taxon>Rosales</taxon>
        <taxon>Cannabaceae</taxon>
        <taxon>Trema</taxon>
    </lineage>
</organism>
<evidence type="ECO:0000313" key="1">
    <source>
        <dbReference type="EMBL" id="PON97041.1"/>
    </source>
</evidence>